<sequence>MVASEIVLSAGTSLLLSPFLAIDNFFGSASTNSLRSWSDFDLDRSNFLIATFSPSLASSDSHIPTNADIVLTLLLWEKNFTFSSFDGSL</sequence>
<gene>
    <name evidence="1" type="ORF">EUGRSUZ_G00505</name>
</gene>
<name>A0A059B9X3_EUCGR</name>
<dbReference type="EMBL" id="KK198759">
    <property type="protein sequence ID" value="KCW62913.1"/>
    <property type="molecule type" value="Genomic_DNA"/>
</dbReference>
<evidence type="ECO:0000313" key="1">
    <source>
        <dbReference type="EMBL" id="KCW62913.1"/>
    </source>
</evidence>
<protein>
    <submittedName>
        <fullName evidence="1">Uncharacterized protein</fullName>
    </submittedName>
</protein>
<dbReference type="AlphaFoldDB" id="A0A059B9X3"/>
<organism evidence="1">
    <name type="scientific">Eucalyptus grandis</name>
    <name type="common">Flooded gum</name>
    <dbReference type="NCBI Taxonomy" id="71139"/>
    <lineage>
        <taxon>Eukaryota</taxon>
        <taxon>Viridiplantae</taxon>
        <taxon>Streptophyta</taxon>
        <taxon>Embryophyta</taxon>
        <taxon>Tracheophyta</taxon>
        <taxon>Spermatophyta</taxon>
        <taxon>Magnoliopsida</taxon>
        <taxon>eudicotyledons</taxon>
        <taxon>Gunneridae</taxon>
        <taxon>Pentapetalae</taxon>
        <taxon>rosids</taxon>
        <taxon>malvids</taxon>
        <taxon>Myrtales</taxon>
        <taxon>Myrtaceae</taxon>
        <taxon>Myrtoideae</taxon>
        <taxon>Eucalypteae</taxon>
        <taxon>Eucalyptus</taxon>
    </lineage>
</organism>
<accession>A0A059B9X3</accession>
<dbReference type="InParanoid" id="A0A059B9X3"/>
<dbReference type="Gramene" id="KCW62913">
    <property type="protein sequence ID" value="KCW62913"/>
    <property type="gene ID" value="EUGRSUZ_G00505"/>
</dbReference>
<proteinExistence type="predicted"/>
<reference evidence="1" key="1">
    <citation type="submission" date="2013-07" db="EMBL/GenBank/DDBJ databases">
        <title>The genome of Eucalyptus grandis.</title>
        <authorList>
            <person name="Schmutz J."/>
            <person name="Hayes R."/>
            <person name="Myburg A."/>
            <person name="Tuskan G."/>
            <person name="Grattapaglia D."/>
            <person name="Rokhsar D.S."/>
        </authorList>
    </citation>
    <scope>NUCLEOTIDE SEQUENCE</scope>
    <source>
        <tissue evidence="1">Leaf extractions</tissue>
    </source>
</reference>